<dbReference type="RefSeq" id="XP_025375649.1">
    <property type="nucleotide sequence ID" value="XM_025522412.1"/>
</dbReference>
<evidence type="ECO:0000256" key="7">
    <source>
        <dbReference type="SAM" id="Phobius"/>
    </source>
</evidence>
<evidence type="ECO:0000256" key="4">
    <source>
        <dbReference type="ARBA" id="ARBA00022989"/>
    </source>
</evidence>
<name>A0A316YH26_9BASI</name>
<feature type="transmembrane region" description="Helical" evidence="7">
    <location>
        <begin position="47"/>
        <end position="64"/>
    </location>
</feature>
<comment type="similarity">
    <text evidence="2">Belongs to the acetate uptake transporter (AceTr) (TC 2.A.96) family.</text>
</comment>
<dbReference type="GO" id="GO:0005886">
    <property type="term" value="C:plasma membrane"/>
    <property type="evidence" value="ECO:0007669"/>
    <property type="project" value="TreeGrafter"/>
</dbReference>
<feature type="region of interest" description="Disordered" evidence="6">
    <location>
        <begin position="1"/>
        <end position="31"/>
    </location>
</feature>
<dbReference type="Proteomes" id="UP000245768">
    <property type="component" value="Unassembled WGS sequence"/>
</dbReference>
<feature type="transmembrane region" description="Helical" evidence="7">
    <location>
        <begin position="173"/>
        <end position="192"/>
    </location>
</feature>
<evidence type="ECO:0000256" key="1">
    <source>
        <dbReference type="ARBA" id="ARBA00004141"/>
    </source>
</evidence>
<dbReference type="NCBIfam" id="NF038013">
    <property type="entry name" value="AceTr_1"/>
    <property type="match status" value="1"/>
</dbReference>
<proteinExistence type="inferred from homology"/>
<dbReference type="InterPro" id="IPR051633">
    <property type="entry name" value="AceTr"/>
</dbReference>
<dbReference type="GeneID" id="37044328"/>
<gene>
    <name evidence="8" type="ORF">FA10DRAFT_268645</name>
</gene>
<evidence type="ECO:0000256" key="3">
    <source>
        <dbReference type="ARBA" id="ARBA00022692"/>
    </source>
</evidence>
<dbReference type="PROSITE" id="PS01114">
    <property type="entry name" value="GPR1_FUN34_YAAH"/>
    <property type="match status" value="1"/>
</dbReference>
<feature type="transmembrane region" description="Helical" evidence="7">
    <location>
        <begin position="204"/>
        <end position="224"/>
    </location>
</feature>
<dbReference type="PANTHER" id="PTHR31123:SF1">
    <property type="entry name" value="ACCUMULATION OF DYADS PROTEIN 2-RELATED"/>
    <property type="match status" value="1"/>
</dbReference>
<dbReference type="GO" id="GO:0015123">
    <property type="term" value="F:acetate transmembrane transporter activity"/>
    <property type="evidence" value="ECO:0007669"/>
    <property type="project" value="TreeGrafter"/>
</dbReference>
<organism evidence="8 9">
    <name type="scientific">Acaromyces ingoldii</name>
    <dbReference type="NCBI Taxonomy" id="215250"/>
    <lineage>
        <taxon>Eukaryota</taxon>
        <taxon>Fungi</taxon>
        <taxon>Dikarya</taxon>
        <taxon>Basidiomycota</taxon>
        <taxon>Ustilaginomycotina</taxon>
        <taxon>Exobasidiomycetes</taxon>
        <taxon>Exobasidiales</taxon>
        <taxon>Cryptobasidiaceae</taxon>
        <taxon>Acaromyces</taxon>
    </lineage>
</organism>
<dbReference type="InterPro" id="IPR000791">
    <property type="entry name" value="Gpr1/Fun34/SatP-like"/>
</dbReference>
<feature type="transmembrane region" description="Helical" evidence="7">
    <location>
        <begin position="115"/>
        <end position="137"/>
    </location>
</feature>
<dbReference type="InterPro" id="IPR047622">
    <property type="entry name" value="GPR1_FUN34_YAAH"/>
</dbReference>
<dbReference type="FunCoup" id="A0A316YH26">
    <property type="interactions" value="48"/>
</dbReference>
<feature type="transmembrane region" description="Helical" evidence="7">
    <location>
        <begin position="76"/>
        <end position="95"/>
    </location>
</feature>
<evidence type="ECO:0000313" key="8">
    <source>
        <dbReference type="EMBL" id="PWN88451.1"/>
    </source>
</evidence>
<evidence type="ECO:0000256" key="2">
    <source>
        <dbReference type="ARBA" id="ARBA00005587"/>
    </source>
</evidence>
<keyword evidence="9" id="KW-1185">Reference proteome</keyword>
<evidence type="ECO:0000256" key="6">
    <source>
        <dbReference type="SAM" id="MobiDB-lite"/>
    </source>
</evidence>
<sequence length="242" mass="25654">MSEHTKAENGGFQGGVPTQRAVTPGGHPQDSSQPAFPIYHRKFANPAPLGLFGFAATTFVLSLYNVAARGVAVPNAVLGLAIGYGGMAQFVAGVWEFAAGNTFGATAFCSYGAFWWSYAILFIPWFGVKSAFVSATTSADEAGAMMSQAVGLYLAAWFIFTFILLLASFRSSLGLVLLFFFLDLTFLLLFIAEFTANAKVQKAGGGFGIVTAAIAWYVGAAGLLSPDTSYFTLPVLELSRKD</sequence>
<dbReference type="PANTHER" id="PTHR31123">
    <property type="entry name" value="ACCUMULATION OF DYADS PROTEIN 2-RELATED"/>
    <property type="match status" value="1"/>
</dbReference>
<feature type="transmembrane region" description="Helical" evidence="7">
    <location>
        <begin position="149"/>
        <end position="167"/>
    </location>
</feature>
<dbReference type="STRING" id="215250.A0A316YH26"/>
<comment type="subcellular location">
    <subcellularLocation>
        <location evidence="1">Membrane</location>
        <topology evidence="1">Multi-pass membrane protein</topology>
    </subcellularLocation>
</comment>
<dbReference type="OrthoDB" id="3648309at2759"/>
<dbReference type="AlphaFoldDB" id="A0A316YH26"/>
<dbReference type="InParanoid" id="A0A316YH26"/>
<evidence type="ECO:0000313" key="9">
    <source>
        <dbReference type="Proteomes" id="UP000245768"/>
    </source>
</evidence>
<keyword evidence="4 7" id="KW-1133">Transmembrane helix</keyword>
<keyword evidence="3 7" id="KW-0812">Transmembrane</keyword>
<keyword evidence="5 7" id="KW-0472">Membrane</keyword>
<dbReference type="Pfam" id="PF01184">
    <property type="entry name" value="Gpr1_Fun34_YaaH"/>
    <property type="match status" value="1"/>
</dbReference>
<dbReference type="EMBL" id="KZ819638">
    <property type="protein sequence ID" value="PWN88451.1"/>
    <property type="molecule type" value="Genomic_DNA"/>
</dbReference>
<protein>
    <submittedName>
        <fullName evidence="8">Putative FUN34-transmembrane protein</fullName>
    </submittedName>
</protein>
<reference evidence="8 9" key="1">
    <citation type="journal article" date="2018" name="Mol. Biol. Evol.">
        <title>Broad Genomic Sampling Reveals a Smut Pathogenic Ancestry of the Fungal Clade Ustilaginomycotina.</title>
        <authorList>
            <person name="Kijpornyongpan T."/>
            <person name="Mondo S.J."/>
            <person name="Barry K."/>
            <person name="Sandor L."/>
            <person name="Lee J."/>
            <person name="Lipzen A."/>
            <person name="Pangilinan J."/>
            <person name="LaButti K."/>
            <person name="Hainaut M."/>
            <person name="Henrissat B."/>
            <person name="Grigoriev I.V."/>
            <person name="Spatafora J.W."/>
            <person name="Aime M.C."/>
        </authorList>
    </citation>
    <scope>NUCLEOTIDE SEQUENCE [LARGE SCALE GENOMIC DNA]</scope>
    <source>
        <strain evidence="8 9">MCA 4198</strain>
    </source>
</reference>
<accession>A0A316YH26</accession>
<evidence type="ECO:0000256" key="5">
    <source>
        <dbReference type="ARBA" id="ARBA00023136"/>
    </source>
</evidence>